<protein>
    <submittedName>
        <fullName evidence="2">Uncharacterized protein</fullName>
    </submittedName>
</protein>
<organism evidence="2 3">
    <name type="scientific">Delftia lacustris</name>
    <dbReference type="NCBI Taxonomy" id="558537"/>
    <lineage>
        <taxon>Bacteria</taxon>
        <taxon>Pseudomonadati</taxon>
        <taxon>Pseudomonadota</taxon>
        <taxon>Betaproteobacteria</taxon>
        <taxon>Burkholderiales</taxon>
        <taxon>Comamonadaceae</taxon>
        <taxon>Delftia</taxon>
    </lineage>
</organism>
<feature type="coiled-coil region" evidence="1">
    <location>
        <begin position="46"/>
        <end position="73"/>
    </location>
</feature>
<evidence type="ECO:0000256" key="1">
    <source>
        <dbReference type="SAM" id="Coils"/>
    </source>
</evidence>
<dbReference type="GeneID" id="94693389"/>
<dbReference type="InterPro" id="IPR019659">
    <property type="entry name" value="DUF2514"/>
</dbReference>
<sequence>MIAGLKAYAWQALALLLAALLAWQSIGRLAAERDAAQTRAELAGEREAAATAARQASERYRNLEDKHRDDLRNIDTQARQDLARFAADADAARAAAGRLRGDLADYITAHRAAAQARAAAGQCAPDTAALDLLAELQRRADERAGELARIADDARGRGNACERAYDAGTAMIHAAQ</sequence>
<dbReference type="Pfam" id="PF10721">
    <property type="entry name" value="DUF2514"/>
    <property type="match status" value="1"/>
</dbReference>
<evidence type="ECO:0000313" key="2">
    <source>
        <dbReference type="EMBL" id="SDZ49068.1"/>
    </source>
</evidence>
<keyword evidence="1" id="KW-0175">Coiled coil</keyword>
<dbReference type="EMBL" id="FNPE01000028">
    <property type="protein sequence ID" value="SDZ49068.1"/>
    <property type="molecule type" value="Genomic_DNA"/>
</dbReference>
<proteinExistence type="predicted"/>
<name>A0A1H3TGQ4_9BURK</name>
<dbReference type="RefSeq" id="WP_074923530.1">
    <property type="nucleotide sequence ID" value="NZ_CP141274.1"/>
</dbReference>
<dbReference type="Proteomes" id="UP000183417">
    <property type="component" value="Unassembled WGS sequence"/>
</dbReference>
<accession>A0A1H3TGQ4</accession>
<gene>
    <name evidence="2" type="ORF">SAMN05421547_12840</name>
</gene>
<evidence type="ECO:0000313" key="3">
    <source>
        <dbReference type="Proteomes" id="UP000183417"/>
    </source>
</evidence>
<dbReference type="AlphaFoldDB" id="A0A1H3TGQ4"/>
<reference evidence="2 3" key="1">
    <citation type="submission" date="2016-10" db="EMBL/GenBank/DDBJ databases">
        <authorList>
            <person name="de Groot N.N."/>
        </authorList>
    </citation>
    <scope>NUCLEOTIDE SEQUENCE [LARGE SCALE GENOMIC DNA]</scope>
    <source>
        <strain evidence="2 3">LMG 24775</strain>
    </source>
</reference>